<feature type="domain" description="tRNA methyltransferase TRMD/TRM10-type" evidence="18">
    <location>
        <begin position="1"/>
        <end position="226"/>
    </location>
</feature>
<dbReference type="Pfam" id="PF01746">
    <property type="entry name" value="tRNA_m1G_MT"/>
    <property type="match status" value="1"/>
</dbReference>
<dbReference type="EC" id="2.1.1.228" evidence="5 15"/>
<evidence type="ECO:0000256" key="1">
    <source>
        <dbReference type="ARBA" id="ARBA00002634"/>
    </source>
</evidence>
<evidence type="ECO:0000256" key="13">
    <source>
        <dbReference type="ARBA" id="ARBA00033392"/>
    </source>
</evidence>
<evidence type="ECO:0000256" key="14">
    <source>
        <dbReference type="ARBA" id="ARBA00047783"/>
    </source>
</evidence>
<dbReference type="HAMAP" id="MF_00605">
    <property type="entry name" value="TrmD"/>
    <property type="match status" value="1"/>
</dbReference>
<feature type="binding site" evidence="15 16">
    <location>
        <position position="114"/>
    </location>
    <ligand>
        <name>S-adenosyl-L-methionine</name>
        <dbReference type="ChEBI" id="CHEBI:59789"/>
    </ligand>
</feature>
<dbReference type="NCBIfam" id="TIGR00088">
    <property type="entry name" value="trmD"/>
    <property type="match status" value="1"/>
</dbReference>
<evidence type="ECO:0000313" key="19">
    <source>
        <dbReference type="EMBL" id="SMC67077.1"/>
    </source>
</evidence>
<evidence type="ECO:0000256" key="16">
    <source>
        <dbReference type="PIRSR" id="PIRSR000386-1"/>
    </source>
</evidence>
<comment type="function">
    <text evidence="1 15 17">Specifically methylates guanosine-37 in various tRNAs.</text>
</comment>
<name>A0A1W2B273_9FIRM</name>
<evidence type="ECO:0000256" key="12">
    <source>
        <dbReference type="ARBA" id="ARBA00029736"/>
    </source>
</evidence>
<evidence type="ECO:0000256" key="9">
    <source>
        <dbReference type="ARBA" id="ARBA00022679"/>
    </source>
</evidence>
<dbReference type="Gene3D" id="1.10.1270.20">
    <property type="entry name" value="tRNA(m1g37)methyltransferase, domain 2"/>
    <property type="match status" value="1"/>
</dbReference>
<evidence type="ECO:0000256" key="11">
    <source>
        <dbReference type="ARBA" id="ARBA00022694"/>
    </source>
</evidence>
<dbReference type="RefSeq" id="WP_084575457.1">
    <property type="nucleotide sequence ID" value="NZ_CP155572.1"/>
</dbReference>
<dbReference type="SUPFAM" id="SSF75217">
    <property type="entry name" value="alpha/beta knot"/>
    <property type="match status" value="1"/>
</dbReference>
<dbReference type="InterPro" id="IPR002649">
    <property type="entry name" value="tRNA_m1G_MeTrfase_TrmD"/>
</dbReference>
<keyword evidence="20" id="KW-1185">Reference proteome</keyword>
<evidence type="ECO:0000256" key="15">
    <source>
        <dbReference type="HAMAP-Rule" id="MF_00605"/>
    </source>
</evidence>
<dbReference type="STRING" id="112901.SAMN04488500_106260"/>
<evidence type="ECO:0000256" key="2">
    <source>
        <dbReference type="ARBA" id="ARBA00004496"/>
    </source>
</evidence>
<evidence type="ECO:0000256" key="5">
    <source>
        <dbReference type="ARBA" id="ARBA00012807"/>
    </source>
</evidence>
<evidence type="ECO:0000259" key="18">
    <source>
        <dbReference type="Pfam" id="PF01746"/>
    </source>
</evidence>
<reference evidence="19 20" key="1">
    <citation type="submission" date="2017-04" db="EMBL/GenBank/DDBJ databases">
        <authorList>
            <person name="Afonso C.L."/>
            <person name="Miller P.J."/>
            <person name="Scott M.A."/>
            <person name="Spackman E."/>
            <person name="Goraichik I."/>
            <person name="Dimitrov K.M."/>
            <person name="Suarez D.L."/>
            <person name="Swayne D.E."/>
        </authorList>
    </citation>
    <scope>NUCLEOTIDE SEQUENCE [LARGE SCALE GENOMIC DNA]</scope>
    <source>
        <strain evidence="19 20">DSM 5090</strain>
    </source>
</reference>
<proteinExistence type="inferred from homology"/>
<evidence type="ECO:0000256" key="7">
    <source>
        <dbReference type="ARBA" id="ARBA00022490"/>
    </source>
</evidence>
<protein>
    <recommendedName>
        <fullName evidence="6 15">tRNA (guanine-N(1)-)-methyltransferase</fullName>
        <ecNumber evidence="5 15">2.1.1.228</ecNumber>
    </recommendedName>
    <alternativeName>
        <fullName evidence="12 15">M1G-methyltransferase</fullName>
    </alternativeName>
    <alternativeName>
        <fullName evidence="13 15">tRNA [GM37] methyltransferase</fullName>
    </alternativeName>
</protein>
<dbReference type="PANTHER" id="PTHR46417:SF1">
    <property type="entry name" value="TRNA (GUANINE-N(1)-)-METHYLTRANSFERASE"/>
    <property type="match status" value="1"/>
</dbReference>
<dbReference type="PIRSF" id="PIRSF000386">
    <property type="entry name" value="tRNA_mtase"/>
    <property type="match status" value="1"/>
</dbReference>
<dbReference type="Gene3D" id="3.40.1280.10">
    <property type="match status" value="1"/>
</dbReference>
<comment type="subunit">
    <text evidence="4 15 17">Homodimer.</text>
</comment>
<accession>A0A1W2B273</accession>
<dbReference type="FunFam" id="3.40.1280.10:FF:000001">
    <property type="entry name" value="tRNA (guanine-N(1)-)-methyltransferase"/>
    <property type="match status" value="1"/>
</dbReference>
<evidence type="ECO:0000256" key="3">
    <source>
        <dbReference type="ARBA" id="ARBA00007630"/>
    </source>
</evidence>
<comment type="catalytic activity">
    <reaction evidence="14 15 17">
        <text>guanosine(37) in tRNA + S-adenosyl-L-methionine = N(1)-methylguanosine(37) in tRNA + S-adenosyl-L-homocysteine + H(+)</text>
        <dbReference type="Rhea" id="RHEA:36899"/>
        <dbReference type="Rhea" id="RHEA-COMP:10145"/>
        <dbReference type="Rhea" id="RHEA-COMP:10147"/>
        <dbReference type="ChEBI" id="CHEBI:15378"/>
        <dbReference type="ChEBI" id="CHEBI:57856"/>
        <dbReference type="ChEBI" id="CHEBI:59789"/>
        <dbReference type="ChEBI" id="CHEBI:73542"/>
        <dbReference type="ChEBI" id="CHEBI:74269"/>
        <dbReference type="EC" id="2.1.1.228"/>
    </reaction>
</comment>
<dbReference type="EMBL" id="FWXI01000006">
    <property type="protein sequence ID" value="SMC67077.1"/>
    <property type="molecule type" value="Genomic_DNA"/>
</dbReference>
<dbReference type="PANTHER" id="PTHR46417">
    <property type="entry name" value="TRNA (GUANINE-N(1)-)-METHYLTRANSFERASE"/>
    <property type="match status" value="1"/>
</dbReference>
<dbReference type="AlphaFoldDB" id="A0A1W2B273"/>
<feature type="binding site" evidence="15 16">
    <location>
        <begin position="134"/>
        <end position="139"/>
    </location>
    <ligand>
        <name>S-adenosyl-L-methionine</name>
        <dbReference type="ChEBI" id="CHEBI:59789"/>
    </ligand>
</feature>
<evidence type="ECO:0000256" key="6">
    <source>
        <dbReference type="ARBA" id="ARBA00014679"/>
    </source>
</evidence>
<keyword evidence="11 15" id="KW-0819">tRNA processing</keyword>
<keyword evidence="9 15" id="KW-0808">Transferase</keyword>
<evidence type="ECO:0000256" key="17">
    <source>
        <dbReference type="RuleBase" id="RU003464"/>
    </source>
</evidence>
<dbReference type="InterPro" id="IPR016009">
    <property type="entry name" value="tRNA_MeTrfase_TRMD/TRM10"/>
</dbReference>
<dbReference type="GO" id="GO:0052906">
    <property type="term" value="F:tRNA (guanine(37)-N1)-methyltransferase activity"/>
    <property type="evidence" value="ECO:0007669"/>
    <property type="project" value="UniProtKB-UniRule"/>
</dbReference>
<keyword evidence="7 15" id="KW-0963">Cytoplasm</keyword>
<dbReference type="InterPro" id="IPR029028">
    <property type="entry name" value="Alpha/beta_knot_MTases"/>
</dbReference>
<comment type="similarity">
    <text evidence="3 15 17">Belongs to the RNA methyltransferase TrmD family.</text>
</comment>
<dbReference type="InterPro" id="IPR029026">
    <property type="entry name" value="tRNA_m1G_MTases_N"/>
</dbReference>
<gene>
    <name evidence="15" type="primary">trmD</name>
    <name evidence="19" type="ORF">SAMN04488500_106260</name>
</gene>
<dbReference type="Proteomes" id="UP000192738">
    <property type="component" value="Unassembled WGS sequence"/>
</dbReference>
<dbReference type="NCBIfam" id="NF000648">
    <property type="entry name" value="PRK00026.1"/>
    <property type="match status" value="1"/>
</dbReference>
<evidence type="ECO:0000313" key="20">
    <source>
        <dbReference type="Proteomes" id="UP000192738"/>
    </source>
</evidence>
<organism evidence="19 20">
    <name type="scientific">Sporomusa malonica</name>
    <dbReference type="NCBI Taxonomy" id="112901"/>
    <lineage>
        <taxon>Bacteria</taxon>
        <taxon>Bacillati</taxon>
        <taxon>Bacillota</taxon>
        <taxon>Negativicutes</taxon>
        <taxon>Selenomonadales</taxon>
        <taxon>Sporomusaceae</taxon>
        <taxon>Sporomusa</taxon>
    </lineage>
</organism>
<evidence type="ECO:0000256" key="4">
    <source>
        <dbReference type="ARBA" id="ARBA00011738"/>
    </source>
</evidence>
<comment type="subcellular location">
    <subcellularLocation>
        <location evidence="2 15 17">Cytoplasm</location>
    </subcellularLocation>
</comment>
<dbReference type="InterPro" id="IPR023148">
    <property type="entry name" value="tRNA_m1G_MeTrfase_C_sf"/>
</dbReference>
<keyword evidence="10 15" id="KW-0949">S-adenosyl-L-methionine</keyword>
<evidence type="ECO:0000256" key="8">
    <source>
        <dbReference type="ARBA" id="ARBA00022603"/>
    </source>
</evidence>
<dbReference type="FunFam" id="1.10.1270.20:FF:000001">
    <property type="entry name" value="tRNA (guanine-N(1)-)-methyltransferase"/>
    <property type="match status" value="1"/>
</dbReference>
<dbReference type="CDD" id="cd18080">
    <property type="entry name" value="TrmD-like"/>
    <property type="match status" value="1"/>
</dbReference>
<evidence type="ECO:0000256" key="10">
    <source>
        <dbReference type="ARBA" id="ARBA00022691"/>
    </source>
</evidence>
<keyword evidence="8 15" id="KW-0489">Methyltransferase</keyword>
<dbReference type="GO" id="GO:0002939">
    <property type="term" value="P:tRNA N1-guanine methylation"/>
    <property type="evidence" value="ECO:0007669"/>
    <property type="project" value="TreeGrafter"/>
</dbReference>
<dbReference type="OrthoDB" id="9807416at2"/>
<sequence>MRIDIISLFPEMFTGPLGHSILKRAQSRGLISVQVTNPRDFTYDKHHIVDDCPFGGGSGMVMKPDPIFRAVESVVSASSASRKRIILMCPSGQVFDQAKARELAGYEQLIFVCGHYEGIDARIREHVVHEAISIGDYVLTGGELPAMVITDAVARMIPGVLGADDGAQQDSFYNGLLEYPQYTRPREFNGWEVPEILLSGDHAKIEKWRQKESLKATLERRPDLMDKVELSSQDYKLLEEIKSEQAGG</sequence>
<dbReference type="GO" id="GO:0005829">
    <property type="term" value="C:cytosol"/>
    <property type="evidence" value="ECO:0007669"/>
    <property type="project" value="TreeGrafter"/>
</dbReference>